<dbReference type="KEGG" id="fcm:BIW12_03330"/>
<dbReference type="InterPro" id="IPR015037">
    <property type="entry name" value="DUF1919"/>
</dbReference>
<sequence length="219" mass="26317">MLQLIRKPIRKLFLSYNQRRMSNVPFVIISDNCWGAEIYKEFNRPYNTPFVGLFFHSPCFIRLLEDFNYYMEQPLHFVSKTKYPISEPNYPIALLGKDVEVHFLHYKDEAEATAKWLRRLERMKQNSEWNNYYFKFSVETDKTEEVKDLLDRFYSLAFKNKLSFATSAYQSANHILIKEDKLPDGLSLYSISRILFDVEYWLINGKIKNTFWNTLVKRI</sequence>
<gene>
    <name evidence="1" type="ORF">BIW12_03330</name>
</gene>
<dbReference type="STRING" id="1306519.BIW12_03330"/>
<dbReference type="Proteomes" id="UP000178198">
    <property type="component" value="Chromosome"/>
</dbReference>
<keyword evidence="2" id="KW-1185">Reference proteome</keyword>
<organism evidence="1 2">
    <name type="scientific">Flavobacterium commune</name>
    <dbReference type="NCBI Taxonomy" id="1306519"/>
    <lineage>
        <taxon>Bacteria</taxon>
        <taxon>Pseudomonadati</taxon>
        <taxon>Bacteroidota</taxon>
        <taxon>Flavobacteriia</taxon>
        <taxon>Flavobacteriales</taxon>
        <taxon>Flavobacteriaceae</taxon>
        <taxon>Flavobacterium</taxon>
    </lineage>
</organism>
<dbReference type="OrthoDB" id="6636518at2"/>
<reference evidence="1 2" key="1">
    <citation type="submission" date="2016-10" db="EMBL/GenBank/DDBJ databases">
        <title>Complete Genome Sequence of Flavobacterium sp. PK15.</title>
        <authorList>
            <person name="Ekwe A."/>
            <person name="Kim S.B."/>
        </authorList>
    </citation>
    <scope>NUCLEOTIDE SEQUENCE [LARGE SCALE GENOMIC DNA]</scope>
    <source>
        <strain evidence="1 2">PK15</strain>
    </source>
</reference>
<dbReference type="InterPro" id="IPR037226">
    <property type="entry name" value="CAC2185-like_sf"/>
</dbReference>
<proteinExistence type="predicted"/>
<accession>A0A1D9P7I1</accession>
<dbReference type="EMBL" id="CP017774">
    <property type="protein sequence ID" value="AOZ98541.1"/>
    <property type="molecule type" value="Genomic_DNA"/>
</dbReference>
<evidence type="ECO:0000313" key="2">
    <source>
        <dbReference type="Proteomes" id="UP000178198"/>
    </source>
</evidence>
<name>A0A1D9P7I1_9FLAO</name>
<dbReference type="Pfam" id="PF08942">
    <property type="entry name" value="DUF1919"/>
    <property type="match status" value="1"/>
</dbReference>
<dbReference type="SUPFAM" id="SSF142795">
    <property type="entry name" value="CAC2185-like"/>
    <property type="match status" value="1"/>
</dbReference>
<dbReference type="RefSeq" id="WP_071183809.1">
    <property type="nucleotide sequence ID" value="NZ_CP017774.1"/>
</dbReference>
<protein>
    <submittedName>
        <fullName evidence="1">Uncharacterized protein</fullName>
    </submittedName>
</protein>
<evidence type="ECO:0000313" key="1">
    <source>
        <dbReference type="EMBL" id="AOZ98541.1"/>
    </source>
</evidence>
<dbReference type="AlphaFoldDB" id="A0A1D9P7I1"/>